<keyword evidence="3" id="KW-1185">Reference proteome</keyword>
<dbReference type="EMBL" id="JAMJPK010000005">
    <property type="protein sequence ID" value="MCL7941174.1"/>
    <property type="molecule type" value="Genomic_DNA"/>
</dbReference>
<sequence length="223" mass="24848">MTNAIKIDTRFNADEIRQEVRESDSIRGSITEHIMNLRDQGVREALEKLGWTPPGEESVQNQLCVRIDELEREKEVLNSMLDRREELLNNLRPQADALHRIGSILGLAPGSDLTKEAPARVEALAARYAALADEVRALIQDSDGLAGYHLNGEAACWSELEVGHLLDEPDEIGNAALARRDSEVIASLRFPVMLRKMWSGGEVQQWLSERADEKRREAEGGGA</sequence>
<comment type="caution">
    <text evidence="2">The sequence shown here is derived from an EMBL/GenBank/DDBJ whole genome shotgun (WGS) entry which is preliminary data.</text>
</comment>
<name>A0ABT0T361_9GAMM</name>
<reference evidence="2" key="1">
    <citation type="submission" date="2022-05" db="EMBL/GenBank/DDBJ databases">
        <title>Halomonas geminus sp. nov. and Halomonas llamarensis sp. nov. isolated from high-altitude salars of the Atacama Desert.</title>
        <authorList>
            <person name="Hintersatz C."/>
            <person name="Rojas L.A."/>
            <person name="Wei T.-S."/>
            <person name="Kutschke S."/>
            <person name="Lehmann F."/>
            <person name="Jain R."/>
            <person name="Pollmann K."/>
        </authorList>
    </citation>
    <scope>NUCLEOTIDE SEQUENCE</scope>
    <source>
        <strain evidence="2">ATCH28</strain>
    </source>
</reference>
<evidence type="ECO:0000256" key="1">
    <source>
        <dbReference type="SAM" id="Coils"/>
    </source>
</evidence>
<evidence type="ECO:0000313" key="3">
    <source>
        <dbReference type="Proteomes" id="UP001165369"/>
    </source>
</evidence>
<proteinExistence type="predicted"/>
<gene>
    <name evidence="2" type="ORF">M8009_12850</name>
</gene>
<organism evidence="2 3">
    <name type="scientific">Halomonas gemina</name>
    <dbReference type="NCBI Taxonomy" id="2945105"/>
    <lineage>
        <taxon>Bacteria</taxon>
        <taxon>Pseudomonadati</taxon>
        <taxon>Pseudomonadota</taxon>
        <taxon>Gammaproteobacteria</taxon>
        <taxon>Oceanospirillales</taxon>
        <taxon>Halomonadaceae</taxon>
        <taxon>Halomonas</taxon>
    </lineage>
</organism>
<evidence type="ECO:0000313" key="2">
    <source>
        <dbReference type="EMBL" id="MCL7941174.1"/>
    </source>
</evidence>
<accession>A0ABT0T361</accession>
<dbReference type="RefSeq" id="WP_250061724.1">
    <property type="nucleotide sequence ID" value="NZ_JAMJPK010000005.1"/>
</dbReference>
<dbReference type="Proteomes" id="UP001165369">
    <property type="component" value="Unassembled WGS sequence"/>
</dbReference>
<keyword evidence="1" id="KW-0175">Coiled coil</keyword>
<feature type="coiled-coil region" evidence="1">
    <location>
        <begin position="60"/>
        <end position="90"/>
    </location>
</feature>
<protein>
    <submittedName>
        <fullName evidence="2">Uncharacterized protein</fullName>
    </submittedName>
</protein>